<proteinExistence type="predicted"/>
<evidence type="ECO:0000313" key="2">
    <source>
        <dbReference type="Proteomes" id="UP001187471"/>
    </source>
</evidence>
<evidence type="ECO:0000313" key="1">
    <source>
        <dbReference type="EMBL" id="KAK2976371.1"/>
    </source>
</evidence>
<name>A0AA88R732_9ASTE</name>
<accession>A0AA88R732</accession>
<sequence>MKLTQRIDDEDISVISYVLDIFHTRRKRRVVWEGKDQGLDRWVGGENNSPSQLTLVGNDIRSFANSHGNTHVLHQQLGIHVLVGLHGPREYHNPGNLGFQNRVPPAVTQEPAHGSVTQYRHLWCPPSYNPTSTRDPCFEPIRCRPVPICHLLGRQCFNDPNETDTAPFKPNSQGLHLGLSQELLAPKAHIYNGTIGTPIKPSQHIIT</sequence>
<gene>
    <name evidence="1" type="ORF">RJ640_008081</name>
</gene>
<comment type="caution">
    <text evidence="1">The sequence shown here is derived from an EMBL/GenBank/DDBJ whole genome shotgun (WGS) entry which is preliminary data.</text>
</comment>
<reference evidence="1" key="1">
    <citation type="submission" date="2022-12" db="EMBL/GenBank/DDBJ databases">
        <title>Draft genome assemblies for two species of Escallonia (Escalloniales).</title>
        <authorList>
            <person name="Chanderbali A."/>
            <person name="Dervinis C."/>
            <person name="Anghel I."/>
            <person name="Soltis D."/>
            <person name="Soltis P."/>
            <person name="Zapata F."/>
        </authorList>
    </citation>
    <scope>NUCLEOTIDE SEQUENCE</scope>
    <source>
        <strain evidence="1">UCBG92.1500</strain>
        <tissue evidence="1">Leaf</tissue>
    </source>
</reference>
<dbReference type="EMBL" id="JAVXUO010002083">
    <property type="protein sequence ID" value="KAK2976371.1"/>
    <property type="molecule type" value="Genomic_DNA"/>
</dbReference>
<protein>
    <submittedName>
        <fullName evidence="1">Uncharacterized protein</fullName>
    </submittedName>
</protein>
<dbReference type="Proteomes" id="UP001187471">
    <property type="component" value="Unassembled WGS sequence"/>
</dbReference>
<dbReference type="AlphaFoldDB" id="A0AA88R732"/>
<organism evidence="1 2">
    <name type="scientific">Escallonia rubra</name>
    <dbReference type="NCBI Taxonomy" id="112253"/>
    <lineage>
        <taxon>Eukaryota</taxon>
        <taxon>Viridiplantae</taxon>
        <taxon>Streptophyta</taxon>
        <taxon>Embryophyta</taxon>
        <taxon>Tracheophyta</taxon>
        <taxon>Spermatophyta</taxon>
        <taxon>Magnoliopsida</taxon>
        <taxon>eudicotyledons</taxon>
        <taxon>Gunneridae</taxon>
        <taxon>Pentapetalae</taxon>
        <taxon>asterids</taxon>
        <taxon>campanulids</taxon>
        <taxon>Escalloniales</taxon>
        <taxon>Escalloniaceae</taxon>
        <taxon>Escallonia</taxon>
    </lineage>
</organism>
<keyword evidence="2" id="KW-1185">Reference proteome</keyword>